<dbReference type="STRING" id="126957.T1JL07"/>
<dbReference type="GO" id="GO:0071004">
    <property type="term" value="C:U2-type prespliceosome"/>
    <property type="evidence" value="ECO:0007669"/>
    <property type="project" value="TreeGrafter"/>
</dbReference>
<evidence type="ECO:0000256" key="5">
    <source>
        <dbReference type="ARBA" id="ARBA00023242"/>
    </source>
</evidence>
<dbReference type="OMA" id="IDLWIHY"/>
<keyword evidence="2" id="KW-0507">mRNA processing</keyword>
<dbReference type="InterPro" id="IPR003107">
    <property type="entry name" value="HAT"/>
</dbReference>
<dbReference type="HOGENOM" id="CLU_007434_2_0_1"/>
<dbReference type="Pfam" id="PF23240">
    <property type="entry name" value="HAT_PRP39_N"/>
    <property type="match status" value="1"/>
</dbReference>
<accession>T1JL07</accession>
<keyword evidence="9" id="KW-1185">Reference proteome</keyword>
<dbReference type="PANTHER" id="PTHR17204:SF5">
    <property type="entry name" value="PRE-MRNA-PROCESSING FACTOR 39"/>
    <property type="match status" value="1"/>
</dbReference>
<dbReference type="InterPro" id="IPR059164">
    <property type="entry name" value="HAT_PRP39_C"/>
</dbReference>
<dbReference type="GO" id="GO:0000243">
    <property type="term" value="C:commitment complex"/>
    <property type="evidence" value="ECO:0007669"/>
    <property type="project" value="TreeGrafter"/>
</dbReference>
<keyword evidence="5" id="KW-0539">Nucleus</keyword>
<evidence type="ECO:0000313" key="9">
    <source>
        <dbReference type="Proteomes" id="UP000014500"/>
    </source>
</evidence>
<dbReference type="EMBL" id="JH431575">
    <property type="status" value="NOT_ANNOTATED_CDS"/>
    <property type="molecule type" value="Genomic_DNA"/>
</dbReference>
<dbReference type="EnsemblMetazoa" id="SMAR014537-RA">
    <property type="protein sequence ID" value="SMAR014537-PA"/>
    <property type="gene ID" value="SMAR014537"/>
</dbReference>
<dbReference type="Gene3D" id="1.25.40.10">
    <property type="entry name" value="Tetratricopeptide repeat domain"/>
    <property type="match status" value="2"/>
</dbReference>
<dbReference type="AlphaFoldDB" id="T1JL07"/>
<keyword evidence="4" id="KW-0508">mRNA splicing</keyword>
<feature type="region of interest" description="Disordered" evidence="7">
    <location>
        <begin position="224"/>
        <end position="269"/>
    </location>
</feature>
<comment type="similarity">
    <text evidence="6">Belongs to the PRP39 family.</text>
</comment>
<dbReference type="SMART" id="SM00386">
    <property type="entry name" value="HAT"/>
    <property type="match status" value="4"/>
</dbReference>
<dbReference type="InterPro" id="IPR011990">
    <property type="entry name" value="TPR-like_helical_dom_sf"/>
</dbReference>
<reference evidence="8" key="2">
    <citation type="submission" date="2015-02" db="UniProtKB">
        <authorList>
            <consortium name="EnsemblMetazoa"/>
        </authorList>
    </citation>
    <scope>IDENTIFICATION</scope>
</reference>
<dbReference type="GO" id="GO:0000395">
    <property type="term" value="P:mRNA 5'-splice site recognition"/>
    <property type="evidence" value="ECO:0007669"/>
    <property type="project" value="TreeGrafter"/>
</dbReference>
<dbReference type="PhylomeDB" id="T1JL07"/>
<dbReference type="Proteomes" id="UP000014500">
    <property type="component" value="Unassembled WGS sequence"/>
</dbReference>
<feature type="compositionally biased region" description="Basic and acidic residues" evidence="7">
    <location>
        <begin position="32"/>
        <end position="66"/>
    </location>
</feature>
<protein>
    <recommendedName>
        <fullName evidence="10">Suppressor of forked domain-containing protein</fullName>
    </recommendedName>
</protein>
<evidence type="ECO:0000256" key="6">
    <source>
        <dbReference type="ARBA" id="ARBA00038019"/>
    </source>
</evidence>
<proteinExistence type="inferred from homology"/>
<dbReference type="GO" id="GO:0030627">
    <property type="term" value="F:pre-mRNA 5'-splice site binding"/>
    <property type="evidence" value="ECO:0007669"/>
    <property type="project" value="TreeGrafter"/>
</dbReference>
<sequence>MAAAVVNNYTTIPSSDNQAKTMGAHTESGDFESSRSPKDDQSHSNDEAGRIGDSDKDSSKTEDGLRSKKDNVELEKYWKAVRENCQDFTGWTYLLQFVEQEVFEKGVAAVPLSVDLWLHYLNFYKTQHKDDPDGEEKVRELFEYATAAAGMEFKSDRLWEMYLHWETEQKQLANVTGVYDRLLSTPSHLYSHHFEKFQEFVNNNDPKEIVSAEEYAPLRQDIVNTKTKEDDQEPIIGGETPPPGMEDDAPPGDDSVPAQEKAPQVDEETATLRRKIIESRRQLYKANEEEVSKRWAFEEGIKRPYFHVKPLERAQLKNWRDYLDFEIENGSQDRVAILFERCMIACALYEDLWTKYAKYLETFSEEGARNVYSRACNIHLPKKPNIHMAWAAFEERLGNFTTAWEILDNLERTLPNYLPVVFRRINLERRQGNKAEVEELYKAYIEQAKSKELASHYACKFARYYFKTHNDHEKAIDILREALKKDKENPKLYLQIFDCYYQQFPLNEDAIYKIFDEAVSAELPVEMRILFSQRRLEFYEDFGSDIKRLQELYDEHAKLTKILSQDRKKRGLPDESRGDEGSAEKKAKIEANGVVASAMPTAQTAAAAAATDQTAAAYNYAAALARIFSSNRSLGKLKIWRRLIIIIRRQPHGIHTVN</sequence>
<dbReference type="FunFam" id="1.25.40.10:FF:000063">
    <property type="entry name" value="Pre-mRNA processing factor 39"/>
    <property type="match status" value="1"/>
</dbReference>
<evidence type="ECO:0000313" key="8">
    <source>
        <dbReference type="EnsemblMetazoa" id="SMAR014537-PA"/>
    </source>
</evidence>
<organism evidence="8 9">
    <name type="scientific">Strigamia maritima</name>
    <name type="common">European centipede</name>
    <name type="synonym">Geophilus maritimus</name>
    <dbReference type="NCBI Taxonomy" id="126957"/>
    <lineage>
        <taxon>Eukaryota</taxon>
        <taxon>Metazoa</taxon>
        <taxon>Ecdysozoa</taxon>
        <taxon>Arthropoda</taxon>
        <taxon>Myriapoda</taxon>
        <taxon>Chilopoda</taxon>
        <taxon>Pleurostigmophora</taxon>
        <taxon>Geophilomorpha</taxon>
        <taxon>Linotaeniidae</taxon>
        <taxon>Strigamia</taxon>
    </lineage>
</organism>
<evidence type="ECO:0000256" key="3">
    <source>
        <dbReference type="ARBA" id="ARBA00022737"/>
    </source>
</evidence>
<name>T1JL07_STRMM</name>
<evidence type="ECO:0000256" key="7">
    <source>
        <dbReference type="SAM" id="MobiDB-lite"/>
    </source>
</evidence>
<dbReference type="Pfam" id="PF23241">
    <property type="entry name" value="HAT_PRP39_C"/>
    <property type="match status" value="1"/>
</dbReference>
<comment type="subcellular location">
    <subcellularLocation>
        <location evidence="1">Nucleus</location>
    </subcellularLocation>
</comment>
<feature type="region of interest" description="Disordered" evidence="7">
    <location>
        <begin position="1"/>
        <end position="66"/>
    </location>
</feature>
<keyword evidence="3" id="KW-0677">Repeat</keyword>
<feature type="compositionally biased region" description="Polar residues" evidence="7">
    <location>
        <begin position="7"/>
        <end position="20"/>
    </location>
</feature>
<evidence type="ECO:0000256" key="1">
    <source>
        <dbReference type="ARBA" id="ARBA00004123"/>
    </source>
</evidence>
<dbReference type="PANTHER" id="PTHR17204">
    <property type="entry name" value="PRE-MRNA PROCESSING PROTEIN PRP39-RELATED"/>
    <property type="match status" value="1"/>
</dbReference>
<dbReference type="GO" id="GO:0005685">
    <property type="term" value="C:U1 snRNP"/>
    <property type="evidence" value="ECO:0007669"/>
    <property type="project" value="TreeGrafter"/>
</dbReference>
<evidence type="ECO:0008006" key="10">
    <source>
        <dbReference type="Google" id="ProtNLM"/>
    </source>
</evidence>
<evidence type="ECO:0000256" key="2">
    <source>
        <dbReference type="ARBA" id="ARBA00022664"/>
    </source>
</evidence>
<evidence type="ECO:0000256" key="4">
    <source>
        <dbReference type="ARBA" id="ARBA00023187"/>
    </source>
</evidence>
<reference evidence="9" key="1">
    <citation type="submission" date="2011-05" db="EMBL/GenBank/DDBJ databases">
        <authorList>
            <person name="Richards S.R."/>
            <person name="Qu J."/>
            <person name="Jiang H."/>
            <person name="Jhangiani S.N."/>
            <person name="Agravi P."/>
            <person name="Goodspeed R."/>
            <person name="Gross S."/>
            <person name="Mandapat C."/>
            <person name="Jackson L."/>
            <person name="Mathew T."/>
            <person name="Pu L."/>
            <person name="Thornton R."/>
            <person name="Saada N."/>
            <person name="Wilczek-Boney K.B."/>
            <person name="Lee S."/>
            <person name="Kovar C."/>
            <person name="Wu Y."/>
            <person name="Scherer S.E."/>
            <person name="Worley K.C."/>
            <person name="Muzny D.M."/>
            <person name="Gibbs R."/>
        </authorList>
    </citation>
    <scope>NUCLEOTIDE SEQUENCE</scope>
    <source>
        <strain evidence="9">Brora</strain>
    </source>
</reference>
<dbReference type="SUPFAM" id="SSF48452">
    <property type="entry name" value="TPR-like"/>
    <property type="match status" value="2"/>
</dbReference>
<dbReference type="eggNOG" id="KOG1258">
    <property type="taxonomic scope" value="Eukaryota"/>
</dbReference>